<dbReference type="Pfam" id="PF20154">
    <property type="entry name" value="LNT_N"/>
    <property type="match status" value="1"/>
</dbReference>
<keyword evidence="2" id="KW-0472">Membrane</keyword>
<feature type="transmembrane region" description="Helical" evidence="2">
    <location>
        <begin position="47"/>
        <end position="63"/>
    </location>
</feature>
<accession>A0A0F4J814</accession>
<dbReference type="EMBL" id="JZWV01000559">
    <property type="protein sequence ID" value="KJY30522.1"/>
    <property type="molecule type" value="Genomic_DNA"/>
</dbReference>
<gene>
    <name evidence="4" type="ORF">VR44_20280</name>
</gene>
<comment type="caution">
    <text evidence="4">The sequence shown here is derived from an EMBL/GenBank/DDBJ whole genome shotgun (WGS) entry which is preliminary data.</text>
</comment>
<evidence type="ECO:0000256" key="2">
    <source>
        <dbReference type="SAM" id="Phobius"/>
    </source>
</evidence>
<feature type="region of interest" description="Disordered" evidence="1">
    <location>
        <begin position="1"/>
        <end position="21"/>
    </location>
</feature>
<organism evidence="4 5">
    <name type="scientific">Streptomyces katrae</name>
    <dbReference type="NCBI Taxonomy" id="68223"/>
    <lineage>
        <taxon>Bacteria</taxon>
        <taxon>Bacillati</taxon>
        <taxon>Actinomycetota</taxon>
        <taxon>Actinomycetes</taxon>
        <taxon>Kitasatosporales</taxon>
        <taxon>Streptomycetaceae</taxon>
        <taxon>Streptomyces</taxon>
    </lineage>
</organism>
<feature type="domain" description="Apolipoprotein N-acyltransferase N-terminal" evidence="3">
    <location>
        <begin position="35"/>
        <end position="91"/>
    </location>
</feature>
<dbReference type="InterPro" id="IPR045378">
    <property type="entry name" value="LNT_N"/>
</dbReference>
<reference evidence="4 5" key="1">
    <citation type="submission" date="2015-02" db="EMBL/GenBank/DDBJ databases">
        <authorList>
            <person name="Ju K.-S."/>
            <person name="Doroghazi J.R."/>
            <person name="Metcalf W."/>
        </authorList>
    </citation>
    <scope>NUCLEOTIDE SEQUENCE [LARGE SCALE GENOMIC DNA]</scope>
    <source>
        <strain evidence="4 5">NRRL ISP-5550</strain>
    </source>
</reference>
<feature type="non-terminal residue" evidence="4">
    <location>
        <position position="91"/>
    </location>
</feature>
<evidence type="ECO:0000256" key="1">
    <source>
        <dbReference type="SAM" id="MobiDB-lite"/>
    </source>
</evidence>
<name>A0A0F4J814_9ACTN</name>
<dbReference type="Proteomes" id="UP000033551">
    <property type="component" value="Unassembled WGS sequence"/>
</dbReference>
<keyword evidence="5" id="KW-1185">Reference proteome</keyword>
<sequence>MVAELSGRSGPDGLSRPAGLSQRSRWWRAAGTVAAGAVPCLAFPAPALWWLAYVALVPWMLLLRSAPTGRRAALEGWLGGAGFIVAGHHWL</sequence>
<proteinExistence type="predicted"/>
<evidence type="ECO:0000313" key="5">
    <source>
        <dbReference type="Proteomes" id="UP000033551"/>
    </source>
</evidence>
<keyword evidence="2" id="KW-0812">Transmembrane</keyword>
<protein>
    <recommendedName>
        <fullName evidence="3">Apolipoprotein N-acyltransferase N-terminal domain-containing protein</fullName>
    </recommendedName>
</protein>
<dbReference type="AlphaFoldDB" id="A0A0F4J814"/>
<keyword evidence="2" id="KW-1133">Transmembrane helix</keyword>
<evidence type="ECO:0000313" key="4">
    <source>
        <dbReference type="EMBL" id="KJY30522.1"/>
    </source>
</evidence>
<evidence type="ECO:0000259" key="3">
    <source>
        <dbReference type="Pfam" id="PF20154"/>
    </source>
</evidence>